<evidence type="ECO:0000256" key="1">
    <source>
        <dbReference type="SAM" id="MobiDB-lite"/>
    </source>
</evidence>
<dbReference type="EMBL" id="JAPTGD010000002">
    <property type="protein sequence ID" value="MDU9693496.1"/>
    <property type="molecule type" value="Genomic_DNA"/>
</dbReference>
<accession>A0AAX6NCN5</accession>
<gene>
    <name evidence="2" type="ORF">O0Q50_20175</name>
</gene>
<protein>
    <submittedName>
        <fullName evidence="2">Uncharacterized protein</fullName>
    </submittedName>
</protein>
<sequence length="53" mass="6005">MGIGTEGYISSSISNLKRATDKHSKLSSESKEQVKKITKELEEILEKERPKNK</sequence>
<proteinExistence type="predicted"/>
<reference evidence="2" key="2">
    <citation type="submission" date="2022-12" db="EMBL/GenBank/DDBJ databases">
        <authorList>
            <person name="Dechsakulwatana C."/>
            <person name="Rungsihiranrut A."/>
            <person name="Muangchinda C."/>
            <person name="Ningthoujam R."/>
            <person name="Klankeo P."/>
            <person name="Pinyakong O."/>
        </authorList>
    </citation>
    <scope>NUCLEOTIDE SEQUENCE</scope>
    <source>
        <strain evidence="2">TL01-2</strain>
    </source>
</reference>
<name>A0AAX6NCN5_PRIAR</name>
<dbReference type="Proteomes" id="UP001269400">
    <property type="component" value="Unassembled WGS sequence"/>
</dbReference>
<dbReference type="AlphaFoldDB" id="A0AAX6NCN5"/>
<dbReference type="RefSeq" id="WP_316910723.1">
    <property type="nucleotide sequence ID" value="NZ_JAPTGD010000002.1"/>
</dbReference>
<evidence type="ECO:0000313" key="3">
    <source>
        <dbReference type="Proteomes" id="UP001269400"/>
    </source>
</evidence>
<feature type="region of interest" description="Disordered" evidence="1">
    <location>
        <begin position="15"/>
        <end position="35"/>
    </location>
</feature>
<evidence type="ECO:0000313" key="2">
    <source>
        <dbReference type="EMBL" id="MDU9693496.1"/>
    </source>
</evidence>
<comment type="caution">
    <text evidence="2">The sequence shown here is derived from an EMBL/GenBank/DDBJ whole genome shotgun (WGS) entry which is preliminary data.</text>
</comment>
<reference evidence="2" key="1">
    <citation type="journal article" date="2022" name="J Environ Chem Eng">
        <title>Biodegradation of petroleum oil using a constructed nonpathogenic and heavy metal-tolerant bacterial consortium isolated from marine sponges.</title>
        <authorList>
            <person name="Dechsakulwatana C."/>
            <person name="Rungsihiranrut A."/>
            <person name="Muangchinda C."/>
            <person name="Ningthoujam R."/>
            <person name="Klankeo P."/>
            <person name="Pinyakong O."/>
        </authorList>
    </citation>
    <scope>NUCLEOTIDE SEQUENCE</scope>
    <source>
        <strain evidence="2">TL01-2</strain>
    </source>
</reference>
<feature type="compositionally biased region" description="Basic and acidic residues" evidence="1">
    <location>
        <begin position="18"/>
        <end position="35"/>
    </location>
</feature>
<organism evidence="2 3">
    <name type="scientific">Priestia aryabhattai</name>
    <name type="common">Bacillus aryabhattai</name>
    <dbReference type="NCBI Taxonomy" id="412384"/>
    <lineage>
        <taxon>Bacteria</taxon>
        <taxon>Bacillati</taxon>
        <taxon>Bacillota</taxon>
        <taxon>Bacilli</taxon>
        <taxon>Bacillales</taxon>
        <taxon>Bacillaceae</taxon>
        <taxon>Priestia</taxon>
    </lineage>
</organism>